<dbReference type="CDD" id="cd00082">
    <property type="entry name" value="HisKA"/>
    <property type="match status" value="1"/>
</dbReference>
<feature type="transmembrane region" description="Helical" evidence="14">
    <location>
        <begin position="243"/>
        <end position="261"/>
    </location>
</feature>
<keyword evidence="6" id="KW-0808">Transferase</keyword>
<comment type="caution">
    <text evidence="16">The sequence shown here is derived from an EMBL/GenBank/DDBJ whole genome shotgun (WGS) entry which is preliminary data.</text>
</comment>
<keyword evidence="11 14" id="KW-1133">Transmembrane helix</keyword>
<dbReference type="Gene3D" id="3.30.565.10">
    <property type="entry name" value="Histidine kinase-like ATPase, C-terminal domain"/>
    <property type="match status" value="1"/>
</dbReference>
<dbReference type="InterPro" id="IPR050398">
    <property type="entry name" value="HssS/ArlS-like"/>
</dbReference>
<reference evidence="16" key="1">
    <citation type="journal article" date="2021" name="PeerJ">
        <title>Extensive microbial diversity within the chicken gut microbiome revealed by metagenomics and culture.</title>
        <authorList>
            <person name="Gilroy R."/>
            <person name="Ravi A."/>
            <person name="Getino M."/>
            <person name="Pursley I."/>
            <person name="Horton D.L."/>
            <person name="Alikhan N.F."/>
            <person name="Baker D."/>
            <person name="Gharbi K."/>
            <person name="Hall N."/>
            <person name="Watson M."/>
            <person name="Adriaenssens E.M."/>
            <person name="Foster-Nyarko E."/>
            <person name="Jarju S."/>
            <person name="Secka A."/>
            <person name="Antonio M."/>
            <person name="Oren A."/>
            <person name="Chaudhuri R.R."/>
            <person name="La Ragione R."/>
            <person name="Hildebrand F."/>
            <person name="Pallen M.J."/>
        </authorList>
    </citation>
    <scope>NUCLEOTIDE SEQUENCE</scope>
    <source>
        <strain evidence="16">ChiSjej5B23-15282</strain>
    </source>
</reference>
<accession>A0A9D1VZC8</accession>
<feature type="transmembrane region" description="Helical" evidence="14">
    <location>
        <begin position="325"/>
        <end position="346"/>
    </location>
</feature>
<evidence type="ECO:0000256" key="5">
    <source>
        <dbReference type="ARBA" id="ARBA00022553"/>
    </source>
</evidence>
<reference evidence="16" key="2">
    <citation type="submission" date="2021-04" db="EMBL/GenBank/DDBJ databases">
        <authorList>
            <person name="Gilroy R."/>
        </authorList>
    </citation>
    <scope>NUCLEOTIDE SEQUENCE</scope>
    <source>
        <strain evidence="16">ChiSjej5B23-15282</strain>
    </source>
</reference>
<dbReference type="GO" id="GO:0005886">
    <property type="term" value="C:plasma membrane"/>
    <property type="evidence" value="ECO:0007669"/>
    <property type="project" value="UniProtKB-SubCell"/>
</dbReference>
<evidence type="ECO:0000259" key="15">
    <source>
        <dbReference type="PROSITE" id="PS50109"/>
    </source>
</evidence>
<dbReference type="GO" id="GO:0000155">
    <property type="term" value="F:phosphorelay sensor kinase activity"/>
    <property type="evidence" value="ECO:0007669"/>
    <property type="project" value="InterPro"/>
</dbReference>
<evidence type="ECO:0000256" key="13">
    <source>
        <dbReference type="ARBA" id="ARBA00023136"/>
    </source>
</evidence>
<gene>
    <name evidence="16" type="ORF">H9981_10615</name>
</gene>
<evidence type="ECO:0000256" key="3">
    <source>
        <dbReference type="ARBA" id="ARBA00012438"/>
    </source>
</evidence>
<dbReference type="FunFam" id="1.10.287.130:FF:000008">
    <property type="entry name" value="Two-component sensor histidine kinase"/>
    <property type="match status" value="1"/>
</dbReference>
<dbReference type="PANTHER" id="PTHR45528">
    <property type="entry name" value="SENSOR HISTIDINE KINASE CPXA"/>
    <property type="match status" value="1"/>
</dbReference>
<feature type="domain" description="Histidine kinase" evidence="15">
    <location>
        <begin position="519"/>
        <end position="732"/>
    </location>
</feature>
<evidence type="ECO:0000256" key="9">
    <source>
        <dbReference type="ARBA" id="ARBA00022777"/>
    </source>
</evidence>
<comment type="subcellular location">
    <subcellularLocation>
        <location evidence="2">Cell membrane</location>
        <topology evidence="2">Multi-pass membrane protein</topology>
    </subcellularLocation>
</comment>
<evidence type="ECO:0000256" key="7">
    <source>
        <dbReference type="ARBA" id="ARBA00022692"/>
    </source>
</evidence>
<evidence type="ECO:0000256" key="12">
    <source>
        <dbReference type="ARBA" id="ARBA00023012"/>
    </source>
</evidence>
<evidence type="ECO:0000256" key="14">
    <source>
        <dbReference type="SAM" id="Phobius"/>
    </source>
</evidence>
<dbReference type="InterPro" id="IPR036890">
    <property type="entry name" value="HATPase_C_sf"/>
</dbReference>
<evidence type="ECO:0000256" key="8">
    <source>
        <dbReference type="ARBA" id="ARBA00022741"/>
    </source>
</evidence>
<dbReference type="Gene3D" id="1.10.287.130">
    <property type="match status" value="1"/>
</dbReference>
<dbReference type="InterPro" id="IPR036097">
    <property type="entry name" value="HisK_dim/P_sf"/>
</dbReference>
<dbReference type="Pfam" id="PF00512">
    <property type="entry name" value="HisKA"/>
    <property type="match status" value="1"/>
</dbReference>
<organism evidence="16 17">
    <name type="scientific">Candidatus Mediterraneibacter caccavium</name>
    <dbReference type="NCBI Taxonomy" id="2838661"/>
    <lineage>
        <taxon>Bacteria</taxon>
        <taxon>Bacillati</taxon>
        <taxon>Bacillota</taxon>
        <taxon>Clostridia</taxon>
        <taxon>Lachnospirales</taxon>
        <taxon>Lachnospiraceae</taxon>
        <taxon>Mediterraneibacter</taxon>
    </lineage>
</organism>
<dbReference type="GO" id="GO:0005524">
    <property type="term" value="F:ATP binding"/>
    <property type="evidence" value="ECO:0007669"/>
    <property type="project" value="UniProtKB-KW"/>
</dbReference>
<dbReference type="SUPFAM" id="SSF47384">
    <property type="entry name" value="Homodimeric domain of signal transducing histidine kinase"/>
    <property type="match status" value="1"/>
</dbReference>
<feature type="transmembrane region" description="Helical" evidence="14">
    <location>
        <begin position="415"/>
        <end position="448"/>
    </location>
</feature>
<dbReference type="EC" id="2.7.13.3" evidence="3"/>
<evidence type="ECO:0000256" key="4">
    <source>
        <dbReference type="ARBA" id="ARBA00022475"/>
    </source>
</evidence>
<comment type="catalytic activity">
    <reaction evidence="1">
        <text>ATP + protein L-histidine = ADP + protein N-phospho-L-histidine.</text>
        <dbReference type="EC" id="2.7.13.3"/>
    </reaction>
</comment>
<protein>
    <recommendedName>
        <fullName evidence="3">histidine kinase</fullName>
        <ecNumber evidence="3">2.7.13.3</ecNumber>
    </recommendedName>
</protein>
<dbReference type="AlphaFoldDB" id="A0A9D1VZC8"/>
<keyword evidence="8" id="KW-0547">Nucleotide-binding</keyword>
<dbReference type="SMART" id="SM00387">
    <property type="entry name" value="HATPase_c"/>
    <property type="match status" value="1"/>
</dbReference>
<keyword evidence="10" id="KW-0067">ATP-binding</keyword>
<feature type="transmembrane region" description="Helical" evidence="14">
    <location>
        <begin position="273"/>
        <end position="294"/>
    </location>
</feature>
<sequence length="746" mass="84830">MDIRSKNSRKAGIIAVVLLLAFCALSMLRSYPEMSAFLESEESDETMYMEGLYSIGNDLAEGNYILYNEYAKETDPGQVLDEFGQRPFDLVRKYMDCAVFAEEDAGGDAETAETSEGSGEQDRELSVLTENLAEDTQELLTAPETDHYAFRAEYRFSGDGMLSGVQVDGTVLSPEDAYNLENNYIRETEIEEDNYGISSISVPAGVTVIYGMTKENLDAYIKATDPMYPDIYSLSSSGAYRDTLEVLGLLVIAAALLLPLIRRLDISCMKMFAVPFEIPVLVLFLCFCSDLYFLPMQVVYGSLTGSLLPTASTGGLELPAMLLNFFMWMLVFGVLFWAVTSLRAIVRMKGAYWRERTLTYRLICRIRNRGDEYGGTMTKKAGGAFRKVKSFISRQYDALLHLDFQDKTNRTILKVVVINFLLLCVVCAFWYYGIFALIVYSVILFLFLRKYTKDLQEKYKMLLKSTNQLADGHLDVPIEGDIGLFNPIQEELKKIQKGFKKAVDEEVKNERMKTELVTNVSHDLRTPLTAIITYTDLLKNEEDEDKRKEYIEVLEKKSLRLKVLIEDLFEISKAASRNIVMHYMKVDIVNLLKEVGLENDGKIRDANLEFRWKLPEQKVVMYLDSQKTYRIFENLIVNITKYAMPHSRVYIEMKDQENSVHISMKNVSAAELDFDVDEITDRFVRGDSSRNTEGSGLGLAIAKSFVELQHGTLKISTEADLFKADIVLPKMDMPEEEMTEHNSSIL</sequence>
<dbReference type="Pfam" id="PF02518">
    <property type="entry name" value="HATPase_c"/>
    <property type="match status" value="1"/>
</dbReference>
<keyword evidence="13 14" id="KW-0472">Membrane</keyword>
<evidence type="ECO:0000256" key="10">
    <source>
        <dbReference type="ARBA" id="ARBA00022840"/>
    </source>
</evidence>
<keyword evidence="9 16" id="KW-0418">Kinase</keyword>
<keyword evidence="7 14" id="KW-0812">Transmembrane</keyword>
<dbReference type="InterPro" id="IPR005467">
    <property type="entry name" value="His_kinase_dom"/>
</dbReference>
<evidence type="ECO:0000256" key="6">
    <source>
        <dbReference type="ARBA" id="ARBA00022679"/>
    </source>
</evidence>
<evidence type="ECO:0000256" key="11">
    <source>
        <dbReference type="ARBA" id="ARBA00022989"/>
    </source>
</evidence>
<evidence type="ECO:0000256" key="1">
    <source>
        <dbReference type="ARBA" id="ARBA00000085"/>
    </source>
</evidence>
<proteinExistence type="predicted"/>
<dbReference type="PANTHER" id="PTHR45528:SF1">
    <property type="entry name" value="SENSOR HISTIDINE KINASE CPXA"/>
    <property type="match status" value="1"/>
</dbReference>
<keyword evidence="4" id="KW-1003">Cell membrane</keyword>
<dbReference type="PROSITE" id="PS50109">
    <property type="entry name" value="HIS_KIN"/>
    <property type="match status" value="1"/>
</dbReference>
<evidence type="ECO:0000313" key="16">
    <source>
        <dbReference type="EMBL" id="HIX49440.1"/>
    </source>
</evidence>
<dbReference type="EMBL" id="DXFA01000175">
    <property type="protein sequence ID" value="HIX49440.1"/>
    <property type="molecule type" value="Genomic_DNA"/>
</dbReference>
<dbReference type="SUPFAM" id="SSF55874">
    <property type="entry name" value="ATPase domain of HSP90 chaperone/DNA topoisomerase II/histidine kinase"/>
    <property type="match status" value="1"/>
</dbReference>
<dbReference type="Proteomes" id="UP000824243">
    <property type="component" value="Unassembled WGS sequence"/>
</dbReference>
<keyword evidence="5" id="KW-0597">Phosphoprotein</keyword>
<evidence type="ECO:0000313" key="17">
    <source>
        <dbReference type="Proteomes" id="UP000824243"/>
    </source>
</evidence>
<dbReference type="SMART" id="SM00388">
    <property type="entry name" value="HisKA"/>
    <property type="match status" value="1"/>
</dbReference>
<keyword evidence="12" id="KW-0902">Two-component regulatory system</keyword>
<evidence type="ECO:0000256" key="2">
    <source>
        <dbReference type="ARBA" id="ARBA00004651"/>
    </source>
</evidence>
<name>A0A9D1VZC8_9FIRM</name>
<dbReference type="InterPro" id="IPR003594">
    <property type="entry name" value="HATPase_dom"/>
</dbReference>
<dbReference type="InterPro" id="IPR003661">
    <property type="entry name" value="HisK_dim/P_dom"/>
</dbReference>